<reference evidence="1 2" key="1">
    <citation type="journal article" date="2013" name="PLoS Genet.">
        <title>Genomic mechanisms accounting for the adaptation to parasitism in nematode-trapping fungi.</title>
        <authorList>
            <person name="Meerupati T."/>
            <person name="Andersson K.M."/>
            <person name="Friman E."/>
            <person name="Kumar D."/>
            <person name="Tunlid A."/>
            <person name="Ahren D."/>
        </authorList>
    </citation>
    <scope>NUCLEOTIDE SEQUENCE [LARGE SCALE GENOMIC DNA]</scope>
    <source>
        <strain evidence="1 2">CBS 200.50</strain>
    </source>
</reference>
<sequence length="319" mass="35443">MSPLAATSLSVPEGNTTLTRWQDFDQNWGLPLAVLAKVMAAVWLHYWISILKAMELGWGALHGVAAFPGVFETLNNLLSGASSLVGRLDMTLRRRICGVYCHKIAGYSPLQFPHKRADATERDIRIVSVNPVARYQRALQVGIPNPIQTGQSFDCHDHGNASTGAFHADILPAIDILGKFPASSICSALPNGCYLQSCSRTAGLFLCNRTPEDFVQIDCDYFARIAREIYSSYILRHQDQIARLDFCRRVVPINGVDGPKGQEYSGNSFRKKEFATEGGDDIWSLQINRTQACYELQDGPRRLLDGMWKLGEWDGLTFG</sequence>
<evidence type="ECO:0000313" key="1">
    <source>
        <dbReference type="EMBL" id="EPS35182.1"/>
    </source>
</evidence>
<dbReference type="OrthoDB" id="5272224at2759"/>
<organism evidence="1 2">
    <name type="scientific">Dactylellina haptotyla (strain CBS 200.50)</name>
    <name type="common">Nematode-trapping fungus</name>
    <name type="synonym">Monacrosporium haptotylum</name>
    <dbReference type="NCBI Taxonomy" id="1284197"/>
    <lineage>
        <taxon>Eukaryota</taxon>
        <taxon>Fungi</taxon>
        <taxon>Dikarya</taxon>
        <taxon>Ascomycota</taxon>
        <taxon>Pezizomycotina</taxon>
        <taxon>Orbiliomycetes</taxon>
        <taxon>Orbiliales</taxon>
        <taxon>Orbiliaceae</taxon>
        <taxon>Dactylellina</taxon>
    </lineage>
</organism>
<dbReference type="EMBL" id="AQGS01001233">
    <property type="protein sequence ID" value="EPS35182.1"/>
    <property type="molecule type" value="Genomic_DNA"/>
</dbReference>
<protein>
    <submittedName>
        <fullName evidence="1">Uncharacterized protein</fullName>
    </submittedName>
</protein>
<proteinExistence type="predicted"/>
<reference evidence="2" key="2">
    <citation type="submission" date="2013-04" db="EMBL/GenBank/DDBJ databases">
        <title>Genomic mechanisms accounting for the adaptation to parasitism in nematode-trapping fungi.</title>
        <authorList>
            <person name="Ahren D.G."/>
        </authorList>
    </citation>
    <scope>NUCLEOTIDE SEQUENCE [LARGE SCALE GENOMIC DNA]</scope>
    <source>
        <strain evidence="2">CBS 200.50</strain>
    </source>
</reference>
<dbReference type="Proteomes" id="UP000015100">
    <property type="component" value="Unassembled WGS sequence"/>
</dbReference>
<gene>
    <name evidence="1" type="ORF">H072_11416</name>
</gene>
<name>S8BIT9_DACHA</name>
<dbReference type="AlphaFoldDB" id="S8BIT9"/>
<evidence type="ECO:0000313" key="2">
    <source>
        <dbReference type="Proteomes" id="UP000015100"/>
    </source>
</evidence>
<accession>S8BIT9</accession>
<keyword evidence="2" id="KW-1185">Reference proteome</keyword>
<comment type="caution">
    <text evidence="1">The sequence shown here is derived from an EMBL/GenBank/DDBJ whole genome shotgun (WGS) entry which is preliminary data.</text>
</comment>
<dbReference type="HOGENOM" id="CLU_871600_0_0_1"/>